<comment type="caution">
    <text evidence="1">The sequence shown here is derived from an EMBL/GenBank/DDBJ whole genome shotgun (WGS) entry which is preliminary data.</text>
</comment>
<dbReference type="Gene3D" id="2.40.128.20">
    <property type="match status" value="1"/>
</dbReference>
<dbReference type="RefSeq" id="WP_227619848.1">
    <property type="nucleotide sequence ID" value="NZ_JAJEQL010000001.1"/>
</dbReference>
<dbReference type="SUPFAM" id="SSF50814">
    <property type="entry name" value="Lipocalins"/>
    <property type="match status" value="1"/>
</dbReference>
<dbReference type="InterPro" id="IPR015231">
    <property type="entry name" value="DUF1934"/>
</dbReference>
<evidence type="ECO:0000313" key="1">
    <source>
        <dbReference type="EMBL" id="MCC2198257.1"/>
    </source>
</evidence>
<dbReference type="InterPro" id="IPR012674">
    <property type="entry name" value="Calycin"/>
</dbReference>
<name>A0ABS8F5Z0_9FIRM</name>
<sequence length="155" mass="17466">MSRSPIENYIIRIKSSIDQFDNEGVIREEDRDHIELMTRGSFTKKNGSYYISYKETQTIGFEGCTTTIKIAEDGSRVALLRFGRANSQLLIERDRRNLCHYETEVGSLTLGVTGDGIDCQLTEKGGSASFSYLLDADDARIVSRNTLEMTVQHVN</sequence>
<dbReference type="EMBL" id="JAJEQL010000001">
    <property type="protein sequence ID" value="MCC2198257.1"/>
    <property type="molecule type" value="Genomic_DNA"/>
</dbReference>
<dbReference type="Pfam" id="PF09148">
    <property type="entry name" value="DUF1934"/>
    <property type="match status" value="1"/>
</dbReference>
<keyword evidence="2" id="KW-1185">Reference proteome</keyword>
<proteinExistence type="predicted"/>
<protein>
    <submittedName>
        <fullName evidence="1">DUF1934 domain-containing protein</fullName>
    </submittedName>
</protein>
<accession>A0ABS8F5Z0</accession>
<evidence type="ECO:0000313" key="2">
    <source>
        <dbReference type="Proteomes" id="UP001430637"/>
    </source>
</evidence>
<dbReference type="Proteomes" id="UP001430637">
    <property type="component" value="Unassembled WGS sequence"/>
</dbReference>
<reference evidence="1" key="1">
    <citation type="submission" date="2021-10" db="EMBL/GenBank/DDBJ databases">
        <title>Anaerobic single-cell dispensing facilitates the cultivation of human gut bacteria.</title>
        <authorList>
            <person name="Afrizal A."/>
        </authorList>
    </citation>
    <scope>NUCLEOTIDE SEQUENCE</scope>
    <source>
        <strain evidence="1">CLA-AA-H233</strain>
    </source>
</reference>
<gene>
    <name evidence="1" type="ORF">LKD23_00490</name>
</gene>
<organism evidence="1 2">
    <name type="scientific">Faecalibacterium butyricigenerans</name>
    <dbReference type="NCBI Taxonomy" id="1851427"/>
    <lineage>
        <taxon>Bacteria</taxon>
        <taxon>Bacillati</taxon>
        <taxon>Bacillota</taxon>
        <taxon>Clostridia</taxon>
        <taxon>Eubacteriales</taxon>
        <taxon>Oscillospiraceae</taxon>
        <taxon>Faecalibacterium</taxon>
    </lineage>
</organism>